<evidence type="ECO:0000313" key="2">
    <source>
        <dbReference type="EMBL" id="KAI9556902.1"/>
    </source>
</evidence>
<dbReference type="AlphaFoldDB" id="A0AAD5KNX6"/>
<protein>
    <submittedName>
        <fullName evidence="2">Uncharacterized protein</fullName>
    </submittedName>
</protein>
<sequence length="130" mass="14617">MRGLKRGRVGWGEGKETKKSKKREGGGGAVREERWTKRKGLASAGRRRATRHGTTRPSHSTVTRRKRLPQLPSSTGGTSDHCLAEGKSHRPAKGILLCSVDALVRLVENFQYNRKIRMQGIKQITTEEWK</sequence>
<gene>
    <name evidence="2" type="ORF">GHT06_016696</name>
</gene>
<keyword evidence="3" id="KW-1185">Reference proteome</keyword>
<evidence type="ECO:0000256" key="1">
    <source>
        <dbReference type="SAM" id="MobiDB-lite"/>
    </source>
</evidence>
<comment type="caution">
    <text evidence="2">The sequence shown here is derived from an EMBL/GenBank/DDBJ whole genome shotgun (WGS) entry which is preliminary data.</text>
</comment>
<organism evidence="2 3">
    <name type="scientific">Daphnia sinensis</name>
    <dbReference type="NCBI Taxonomy" id="1820382"/>
    <lineage>
        <taxon>Eukaryota</taxon>
        <taxon>Metazoa</taxon>
        <taxon>Ecdysozoa</taxon>
        <taxon>Arthropoda</taxon>
        <taxon>Crustacea</taxon>
        <taxon>Branchiopoda</taxon>
        <taxon>Diplostraca</taxon>
        <taxon>Cladocera</taxon>
        <taxon>Anomopoda</taxon>
        <taxon>Daphniidae</taxon>
        <taxon>Daphnia</taxon>
        <taxon>Daphnia similis group</taxon>
    </lineage>
</organism>
<dbReference type="Proteomes" id="UP000820818">
    <property type="component" value="Linkage Group LG6"/>
</dbReference>
<feature type="region of interest" description="Disordered" evidence="1">
    <location>
        <begin position="1"/>
        <end position="88"/>
    </location>
</feature>
<reference evidence="2 3" key="1">
    <citation type="submission" date="2022-05" db="EMBL/GenBank/DDBJ databases">
        <title>A multi-omics perspective on studying reproductive biology in Daphnia sinensis.</title>
        <authorList>
            <person name="Jia J."/>
        </authorList>
    </citation>
    <scope>NUCLEOTIDE SEQUENCE [LARGE SCALE GENOMIC DNA]</scope>
    <source>
        <strain evidence="2 3">WSL</strain>
    </source>
</reference>
<evidence type="ECO:0000313" key="3">
    <source>
        <dbReference type="Proteomes" id="UP000820818"/>
    </source>
</evidence>
<name>A0AAD5KNX6_9CRUS</name>
<accession>A0AAD5KNX6</accession>
<proteinExistence type="predicted"/>
<dbReference type="EMBL" id="WJBH02000006">
    <property type="protein sequence ID" value="KAI9556902.1"/>
    <property type="molecule type" value="Genomic_DNA"/>
</dbReference>
<feature type="compositionally biased region" description="Basic residues" evidence="1">
    <location>
        <begin position="36"/>
        <end position="54"/>
    </location>
</feature>